<keyword evidence="2" id="KW-1185">Reference proteome</keyword>
<evidence type="ECO:0000313" key="1">
    <source>
        <dbReference type="EMBL" id="CAK9171991.1"/>
    </source>
</evidence>
<name>A0ABC8TVZ2_9AQUA</name>
<proteinExistence type="predicted"/>
<sequence>TFFILYLELGEEREVLGNWALWGGRLRGAGHMRLRGAGRMRLRSARRLTGAGHLVERLRDVGRLG</sequence>
<dbReference type="AlphaFoldDB" id="A0ABC8TVZ2"/>
<protein>
    <submittedName>
        <fullName evidence="1">Uncharacterized protein</fullName>
    </submittedName>
</protein>
<comment type="caution">
    <text evidence="1">The sequence shown here is derived from an EMBL/GenBank/DDBJ whole genome shotgun (WGS) entry which is preliminary data.</text>
</comment>
<dbReference type="EMBL" id="CAUOFW020005885">
    <property type="protein sequence ID" value="CAK9171991.1"/>
    <property type="molecule type" value="Genomic_DNA"/>
</dbReference>
<organism evidence="1 2">
    <name type="scientific">Ilex paraguariensis</name>
    <name type="common">yerba mate</name>
    <dbReference type="NCBI Taxonomy" id="185542"/>
    <lineage>
        <taxon>Eukaryota</taxon>
        <taxon>Viridiplantae</taxon>
        <taxon>Streptophyta</taxon>
        <taxon>Embryophyta</taxon>
        <taxon>Tracheophyta</taxon>
        <taxon>Spermatophyta</taxon>
        <taxon>Magnoliopsida</taxon>
        <taxon>eudicotyledons</taxon>
        <taxon>Gunneridae</taxon>
        <taxon>Pentapetalae</taxon>
        <taxon>asterids</taxon>
        <taxon>campanulids</taxon>
        <taxon>Aquifoliales</taxon>
        <taxon>Aquifoliaceae</taxon>
        <taxon>Ilex</taxon>
    </lineage>
</organism>
<evidence type="ECO:0000313" key="2">
    <source>
        <dbReference type="Proteomes" id="UP001642360"/>
    </source>
</evidence>
<gene>
    <name evidence="1" type="ORF">ILEXP_LOCUS41618</name>
</gene>
<dbReference type="Proteomes" id="UP001642360">
    <property type="component" value="Unassembled WGS sequence"/>
</dbReference>
<accession>A0ABC8TVZ2</accession>
<reference evidence="1 2" key="1">
    <citation type="submission" date="2024-02" db="EMBL/GenBank/DDBJ databases">
        <authorList>
            <person name="Vignale AGUSTIN F."/>
            <person name="Sosa J E."/>
            <person name="Modenutti C."/>
        </authorList>
    </citation>
    <scope>NUCLEOTIDE SEQUENCE [LARGE SCALE GENOMIC DNA]</scope>
</reference>
<feature type="non-terminal residue" evidence="1">
    <location>
        <position position="1"/>
    </location>
</feature>